<proteinExistence type="predicted"/>
<accession>A0A401ZRY1</accession>
<dbReference type="AlphaFoldDB" id="A0A401ZRY1"/>
<comment type="caution">
    <text evidence="1">The sequence shown here is derived from an EMBL/GenBank/DDBJ whole genome shotgun (WGS) entry which is preliminary data.</text>
</comment>
<evidence type="ECO:0000313" key="2">
    <source>
        <dbReference type="Proteomes" id="UP000287224"/>
    </source>
</evidence>
<name>A0A401ZRY1_9CHLR</name>
<protein>
    <recommendedName>
        <fullName evidence="3">Transposase IS4-like domain-containing protein</fullName>
    </recommendedName>
</protein>
<dbReference type="Proteomes" id="UP000287224">
    <property type="component" value="Unassembled WGS sequence"/>
</dbReference>
<evidence type="ECO:0008006" key="3">
    <source>
        <dbReference type="Google" id="ProtNLM"/>
    </source>
</evidence>
<reference evidence="2" key="1">
    <citation type="submission" date="2018-12" db="EMBL/GenBank/DDBJ databases">
        <title>Tengunoibacter tsumagoiensis gen. nov., sp. nov., Dictyobacter kobayashii sp. nov., D. alpinus sp. nov., and D. joshuensis sp. nov. and description of Dictyobacteraceae fam. nov. within the order Ktedonobacterales isolated from Tengu-no-mugimeshi.</title>
        <authorList>
            <person name="Wang C.M."/>
            <person name="Zheng Y."/>
            <person name="Sakai Y."/>
            <person name="Toyoda A."/>
            <person name="Minakuchi Y."/>
            <person name="Abe K."/>
            <person name="Yokota A."/>
            <person name="Yabe S."/>
        </authorList>
    </citation>
    <scope>NUCLEOTIDE SEQUENCE [LARGE SCALE GENOMIC DNA]</scope>
    <source>
        <strain evidence="2">S-27</strain>
    </source>
</reference>
<sequence>MRAALNDLAKQNPEWLLLHMAPDWFDRSAHRFEMTRFPKQESKQQALRKQVGEDVARLFDGLERQETPAALGQLPSVIRLRQVFDQHYERSQTGVRWRDGPAVTNEDRIVSPYDEQARSARKRELIWLGYKIHLTETCDQDPHMPHLIVQVHTVPATTPDSMAVEPILQDLREREVAPSALFVDQGYTSATSLVEQAKQGTEMMGPLQESTSWQAQAGEGYGLYDFEVDWHQQRVRCPQGHLSQR</sequence>
<evidence type="ECO:0000313" key="1">
    <source>
        <dbReference type="EMBL" id="GCE09544.1"/>
    </source>
</evidence>
<keyword evidence="2" id="KW-1185">Reference proteome</keyword>
<organism evidence="1 2">
    <name type="scientific">Dictyobacter aurantiacus</name>
    <dbReference type="NCBI Taxonomy" id="1936993"/>
    <lineage>
        <taxon>Bacteria</taxon>
        <taxon>Bacillati</taxon>
        <taxon>Chloroflexota</taxon>
        <taxon>Ktedonobacteria</taxon>
        <taxon>Ktedonobacterales</taxon>
        <taxon>Dictyobacteraceae</taxon>
        <taxon>Dictyobacter</taxon>
    </lineage>
</organism>
<dbReference type="EMBL" id="BIFQ01000002">
    <property type="protein sequence ID" value="GCE09544.1"/>
    <property type="molecule type" value="Genomic_DNA"/>
</dbReference>
<gene>
    <name evidence="1" type="ORF">KDAU_68730</name>
</gene>